<gene>
    <name evidence="8" type="ORF">TPAR_03810</name>
</gene>
<accession>A0A2S4L0N4</accession>
<feature type="transmembrane region" description="Helical" evidence="7">
    <location>
        <begin position="317"/>
        <end position="340"/>
    </location>
</feature>
<evidence type="ECO:0008006" key="10">
    <source>
        <dbReference type="Google" id="ProtNLM"/>
    </source>
</evidence>
<organism evidence="8 9">
    <name type="scientific">Tolypocladium paradoxum</name>
    <dbReference type="NCBI Taxonomy" id="94208"/>
    <lineage>
        <taxon>Eukaryota</taxon>
        <taxon>Fungi</taxon>
        <taxon>Dikarya</taxon>
        <taxon>Ascomycota</taxon>
        <taxon>Pezizomycotina</taxon>
        <taxon>Sordariomycetes</taxon>
        <taxon>Hypocreomycetidae</taxon>
        <taxon>Hypocreales</taxon>
        <taxon>Ophiocordycipitaceae</taxon>
        <taxon>Tolypocladium</taxon>
    </lineage>
</organism>
<evidence type="ECO:0000256" key="1">
    <source>
        <dbReference type="ARBA" id="ARBA00004141"/>
    </source>
</evidence>
<dbReference type="GO" id="GO:0016020">
    <property type="term" value="C:membrane"/>
    <property type="evidence" value="ECO:0007669"/>
    <property type="project" value="UniProtKB-SubCell"/>
</dbReference>
<dbReference type="PANTHER" id="PTHR45649:SF11">
    <property type="entry name" value="TRANSPORTER, PUTATIVE (EUROFUNG)-RELATED"/>
    <property type="match status" value="1"/>
</dbReference>
<proteinExistence type="predicted"/>
<evidence type="ECO:0000313" key="9">
    <source>
        <dbReference type="Proteomes" id="UP000237481"/>
    </source>
</evidence>
<feature type="transmembrane region" description="Helical" evidence="7">
    <location>
        <begin position="114"/>
        <end position="147"/>
    </location>
</feature>
<feature type="transmembrane region" description="Helical" evidence="7">
    <location>
        <begin position="33"/>
        <end position="58"/>
    </location>
</feature>
<sequence>MTQGLAIEDVARLDDLQLKAAGYQQSMPRQFSIWSLGALSFTLTCTWLGTGSSVGISLAEASTAGTVWTLPIAAFMTMIVAAGMAELASAYPVAGAQYYWSFMVASDGYKEFWSFFTAWITILGWWLGAASVSNFISSMALDIVVAWHEDYEPQHWQQYLIYVALVWLAVAFNILASGFLPLFNKMIFILSAFTLGATTIVLFVCARDHHSSASFMFTDTRSQSGWSSDGWTFMLAVGNAVYAYLGSDCGAHLCEEIPNPAKNVPVVILYPLLIGLITTIPFAIALVYSVQDIAAVFNSTTGVPLFEIYYQGTGSRAAASVLLAFFAFCFFGCLVAVATTSSRTLWAVSRDGALPWSQFWMGIHPVFKMPLNAMLLSGTCISIYGVIFIGSTTAFSAMASAAIVLQQTSCVIPQAILLYRGRDKVLPQRYFNLGRLGAPINAISVAWVGFLDVLYCLPTVFPVTPQNMSWVSVVCVGLVVFVIVLWFTTKRGEFTGPHIDFDLLNARRMDAVHGGVPAEAQSNSGGSIKCAGSRSIPHLD</sequence>
<dbReference type="GO" id="GO:0022857">
    <property type="term" value="F:transmembrane transporter activity"/>
    <property type="evidence" value="ECO:0007669"/>
    <property type="project" value="InterPro"/>
</dbReference>
<keyword evidence="4 7" id="KW-1133">Transmembrane helix</keyword>
<dbReference type="InterPro" id="IPR002293">
    <property type="entry name" value="AA/rel_permease1"/>
</dbReference>
<evidence type="ECO:0000256" key="7">
    <source>
        <dbReference type="SAM" id="Phobius"/>
    </source>
</evidence>
<dbReference type="AlphaFoldDB" id="A0A2S4L0N4"/>
<name>A0A2S4L0N4_9HYPO</name>
<keyword evidence="5 7" id="KW-0472">Membrane</keyword>
<feature type="transmembrane region" description="Helical" evidence="7">
    <location>
        <begin position="467"/>
        <end position="487"/>
    </location>
</feature>
<evidence type="ECO:0000256" key="2">
    <source>
        <dbReference type="ARBA" id="ARBA00022448"/>
    </source>
</evidence>
<feature type="transmembrane region" description="Helical" evidence="7">
    <location>
        <begin position="159"/>
        <end position="180"/>
    </location>
</feature>
<feature type="region of interest" description="Disordered" evidence="6">
    <location>
        <begin position="517"/>
        <end position="540"/>
    </location>
</feature>
<evidence type="ECO:0000256" key="3">
    <source>
        <dbReference type="ARBA" id="ARBA00022692"/>
    </source>
</evidence>
<dbReference type="PIRSF" id="PIRSF006060">
    <property type="entry name" value="AA_transporter"/>
    <property type="match status" value="1"/>
</dbReference>
<comment type="caution">
    <text evidence="8">The sequence shown here is derived from an EMBL/GenBank/DDBJ whole genome shotgun (WGS) entry which is preliminary data.</text>
</comment>
<keyword evidence="3 7" id="KW-0812">Transmembrane</keyword>
<protein>
    <recommendedName>
        <fullName evidence="10">Choline transport protein</fullName>
    </recommendedName>
</protein>
<dbReference type="Gene3D" id="1.20.1740.10">
    <property type="entry name" value="Amino acid/polyamine transporter I"/>
    <property type="match status" value="1"/>
</dbReference>
<feature type="transmembrane region" description="Helical" evidence="7">
    <location>
        <begin position="186"/>
        <end position="206"/>
    </location>
</feature>
<feature type="transmembrane region" description="Helical" evidence="7">
    <location>
        <begin position="440"/>
        <end position="461"/>
    </location>
</feature>
<evidence type="ECO:0000256" key="5">
    <source>
        <dbReference type="ARBA" id="ARBA00023136"/>
    </source>
</evidence>
<comment type="subcellular location">
    <subcellularLocation>
        <location evidence="1">Membrane</location>
        <topology evidence="1">Multi-pass membrane protein</topology>
    </subcellularLocation>
</comment>
<feature type="transmembrane region" description="Helical" evidence="7">
    <location>
        <begin position="371"/>
        <end position="391"/>
    </location>
</feature>
<evidence type="ECO:0000256" key="4">
    <source>
        <dbReference type="ARBA" id="ARBA00022989"/>
    </source>
</evidence>
<dbReference type="PANTHER" id="PTHR45649">
    <property type="entry name" value="AMINO-ACID PERMEASE BAT1"/>
    <property type="match status" value="1"/>
</dbReference>
<keyword evidence="9" id="KW-1185">Reference proteome</keyword>
<dbReference type="OrthoDB" id="2417308at2759"/>
<dbReference type="Pfam" id="PF13520">
    <property type="entry name" value="AA_permease_2"/>
    <property type="match status" value="1"/>
</dbReference>
<feature type="transmembrane region" description="Helical" evidence="7">
    <location>
        <begin position="267"/>
        <end position="290"/>
    </location>
</feature>
<evidence type="ECO:0000256" key="6">
    <source>
        <dbReference type="SAM" id="MobiDB-lite"/>
    </source>
</evidence>
<dbReference type="Proteomes" id="UP000237481">
    <property type="component" value="Unassembled WGS sequence"/>
</dbReference>
<feature type="transmembrane region" description="Helical" evidence="7">
    <location>
        <begin position="397"/>
        <end position="419"/>
    </location>
</feature>
<feature type="transmembrane region" description="Helical" evidence="7">
    <location>
        <begin position="70"/>
        <end position="94"/>
    </location>
</feature>
<evidence type="ECO:0000313" key="8">
    <source>
        <dbReference type="EMBL" id="POR36006.1"/>
    </source>
</evidence>
<dbReference type="STRING" id="94208.A0A2S4L0N4"/>
<keyword evidence="2" id="KW-0813">Transport</keyword>
<reference evidence="8 9" key="1">
    <citation type="submission" date="2018-01" db="EMBL/GenBank/DDBJ databases">
        <title>Harnessing the power of phylogenomics to disentangle the directionality and signatures of interkingdom host jumping in the parasitic fungal genus Tolypocladium.</title>
        <authorList>
            <person name="Quandt C.A."/>
            <person name="Patterson W."/>
            <person name="Spatafora J.W."/>
        </authorList>
    </citation>
    <scope>NUCLEOTIDE SEQUENCE [LARGE SCALE GENOMIC DNA]</scope>
    <source>
        <strain evidence="8 9">NRBC 100945</strain>
    </source>
</reference>
<dbReference type="EMBL" id="PKSG01000373">
    <property type="protein sequence ID" value="POR36006.1"/>
    <property type="molecule type" value="Genomic_DNA"/>
</dbReference>